<feature type="region of interest" description="Disordered" evidence="1">
    <location>
        <begin position="1"/>
        <end position="28"/>
    </location>
</feature>
<organism evidence="3">
    <name type="scientific">Caldilineaceae bacterium SB0662_bin_9</name>
    <dbReference type="NCBI Taxonomy" id="2605258"/>
    <lineage>
        <taxon>Bacteria</taxon>
        <taxon>Bacillati</taxon>
        <taxon>Chloroflexota</taxon>
        <taxon>Caldilineae</taxon>
        <taxon>Caldilineales</taxon>
        <taxon>Caldilineaceae</taxon>
    </lineage>
</organism>
<dbReference type="AlphaFoldDB" id="A0A6B1DY24"/>
<evidence type="ECO:0000313" key="3">
    <source>
        <dbReference type="EMBL" id="MYD91274.1"/>
    </source>
</evidence>
<dbReference type="EMBL" id="VXPY01000094">
    <property type="protein sequence ID" value="MYD91274.1"/>
    <property type="molecule type" value="Genomic_DNA"/>
</dbReference>
<dbReference type="InterPro" id="IPR003346">
    <property type="entry name" value="Transposase_20"/>
</dbReference>
<dbReference type="GO" id="GO:0006313">
    <property type="term" value="P:DNA transposition"/>
    <property type="evidence" value="ECO:0007669"/>
    <property type="project" value="InterPro"/>
</dbReference>
<proteinExistence type="predicted"/>
<accession>A0A6B1DY24</accession>
<comment type="caution">
    <text evidence="3">The sequence shown here is derived from an EMBL/GenBank/DDBJ whole genome shotgun (WGS) entry which is preliminary data.</text>
</comment>
<gene>
    <name evidence="3" type="ORF">F4Y08_13210</name>
</gene>
<reference evidence="3" key="1">
    <citation type="submission" date="2019-09" db="EMBL/GenBank/DDBJ databases">
        <title>Characterisation of the sponge microbiome using genome-centric metagenomics.</title>
        <authorList>
            <person name="Engelberts J.P."/>
            <person name="Robbins S.J."/>
            <person name="De Goeij J.M."/>
            <person name="Aranda M."/>
            <person name="Bell S.C."/>
            <person name="Webster N.S."/>
        </authorList>
    </citation>
    <scope>NUCLEOTIDE SEQUENCE</scope>
    <source>
        <strain evidence="3">SB0662_bin_9</strain>
    </source>
</reference>
<name>A0A6B1DY24_9CHLR</name>
<sequence>MTTDNRPGSVESGLRGEGTKSAFTKIPESSSLVGLAPWSRDSGHKRGRRSIRGGRAAVCQALCMAALSGLDIGGAYGCVPVRTSTPLSGYPLTEACTT</sequence>
<dbReference type="GO" id="GO:0004803">
    <property type="term" value="F:transposase activity"/>
    <property type="evidence" value="ECO:0007669"/>
    <property type="project" value="InterPro"/>
</dbReference>
<evidence type="ECO:0000256" key="1">
    <source>
        <dbReference type="SAM" id="MobiDB-lite"/>
    </source>
</evidence>
<protein>
    <submittedName>
        <fullName evidence="3">Transposase</fullName>
    </submittedName>
</protein>
<evidence type="ECO:0000259" key="2">
    <source>
        <dbReference type="Pfam" id="PF02371"/>
    </source>
</evidence>
<feature type="domain" description="Transposase IS116/IS110/IS902 C-terminal" evidence="2">
    <location>
        <begin position="30"/>
        <end position="69"/>
    </location>
</feature>
<dbReference type="GO" id="GO:0003677">
    <property type="term" value="F:DNA binding"/>
    <property type="evidence" value="ECO:0007669"/>
    <property type="project" value="InterPro"/>
</dbReference>
<dbReference type="Pfam" id="PF02371">
    <property type="entry name" value="Transposase_20"/>
    <property type="match status" value="1"/>
</dbReference>